<comment type="caution">
    <text evidence="1">The sequence shown here is derived from an EMBL/GenBank/DDBJ whole genome shotgun (WGS) entry which is preliminary data.</text>
</comment>
<protein>
    <submittedName>
        <fullName evidence="1">Uncharacterized protein</fullName>
    </submittedName>
</protein>
<dbReference type="AlphaFoldDB" id="A0A9P7MPQ7"/>
<gene>
    <name evidence="1" type="ORF">E4U56_003663</name>
</gene>
<sequence length="172" mass="19550">MASDGSDPEVSAVETWIDPAIAAEFYRKSRYDSTVFDGLPPRFLGRGFFHVKDMLMPTHLTAGPAPRDLLIAAGSSEYLINLETKAAYQHVGRRPLLRPYTRWYDTSRAAAAFMILGPPPQRQFAPQGYAVDRWQDRSIFGLLIIQLLTNHQRLANNQSLTNNQRLTRRMPF</sequence>
<dbReference type="Proteomes" id="UP000784919">
    <property type="component" value="Unassembled WGS sequence"/>
</dbReference>
<accession>A0A9P7MPQ7</accession>
<dbReference type="EMBL" id="SRPS01000239">
    <property type="protein sequence ID" value="KAG5961853.1"/>
    <property type="molecule type" value="Genomic_DNA"/>
</dbReference>
<evidence type="ECO:0000313" key="1">
    <source>
        <dbReference type="EMBL" id="KAG5961853.1"/>
    </source>
</evidence>
<organism evidence="1 2">
    <name type="scientific">Claviceps arundinis</name>
    <dbReference type="NCBI Taxonomy" id="1623583"/>
    <lineage>
        <taxon>Eukaryota</taxon>
        <taxon>Fungi</taxon>
        <taxon>Dikarya</taxon>
        <taxon>Ascomycota</taxon>
        <taxon>Pezizomycotina</taxon>
        <taxon>Sordariomycetes</taxon>
        <taxon>Hypocreomycetidae</taxon>
        <taxon>Hypocreales</taxon>
        <taxon>Clavicipitaceae</taxon>
        <taxon>Claviceps</taxon>
    </lineage>
</organism>
<proteinExistence type="predicted"/>
<reference evidence="1" key="1">
    <citation type="journal article" date="2020" name="bioRxiv">
        <title>Whole genome comparisons of ergot fungi reveals the divergence and evolution of species within the genus Claviceps are the result of varying mechanisms driving genome evolution and host range expansion.</title>
        <authorList>
            <person name="Wyka S.A."/>
            <person name="Mondo S.J."/>
            <person name="Liu M."/>
            <person name="Dettman J."/>
            <person name="Nalam V."/>
            <person name="Broders K.D."/>
        </authorList>
    </citation>
    <scope>NUCLEOTIDE SEQUENCE</scope>
    <source>
        <strain evidence="1">CCC 1102</strain>
    </source>
</reference>
<name>A0A9P7MPQ7_9HYPO</name>
<evidence type="ECO:0000313" key="2">
    <source>
        <dbReference type="Proteomes" id="UP000784919"/>
    </source>
</evidence>